<feature type="non-terminal residue" evidence="1">
    <location>
        <position position="94"/>
    </location>
</feature>
<dbReference type="OrthoDB" id="8862166at2759"/>
<dbReference type="PANTHER" id="PTHR21344:SF1">
    <property type="entry name" value="RAL GTPASE-ACTIVATING PROTEIN SUBUNIT BETA"/>
    <property type="match status" value="1"/>
</dbReference>
<evidence type="ECO:0000313" key="1">
    <source>
        <dbReference type="EMBL" id="PIO35411.1"/>
    </source>
</evidence>
<evidence type="ECO:0008006" key="3">
    <source>
        <dbReference type="Google" id="ProtNLM"/>
    </source>
</evidence>
<dbReference type="PANTHER" id="PTHR21344">
    <property type="entry name" value="RAL GTPASE-ACTIVATING PROTEIN SUBUNIT BETA"/>
    <property type="match status" value="1"/>
</dbReference>
<gene>
    <name evidence="1" type="ORF">AB205_0211570</name>
</gene>
<organism evidence="1 2">
    <name type="scientific">Aquarana catesbeiana</name>
    <name type="common">American bullfrog</name>
    <name type="synonym">Rana catesbeiana</name>
    <dbReference type="NCBI Taxonomy" id="8400"/>
    <lineage>
        <taxon>Eukaryota</taxon>
        <taxon>Metazoa</taxon>
        <taxon>Chordata</taxon>
        <taxon>Craniata</taxon>
        <taxon>Vertebrata</taxon>
        <taxon>Euteleostomi</taxon>
        <taxon>Amphibia</taxon>
        <taxon>Batrachia</taxon>
        <taxon>Anura</taxon>
        <taxon>Neobatrachia</taxon>
        <taxon>Ranoidea</taxon>
        <taxon>Ranidae</taxon>
        <taxon>Aquarana</taxon>
    </lineage>
</organism>
<dbReference type="Proteomes" id="UP000228934">
    <property type="component" value="Unassembled WGS sequence"/>
</dbReference>
<accession>A0A2G9S7H6</accession>
<dbReference type="GO" id="GO:0005096">
    <property type="term" value="F:GTPase activator activity"/>
    <property type="evidence" value="ECO:0007669"/>
    <property type="project" value="InterPro"/>
</dbReference>
<protein>
    <recommendedName>
        <fullName evidence="3">Rap-GAP domain-containing protein</fullName>
    </recommendedName>
</protein>
<dbReference type="InterPro" id="IPR039930">
    <property type="entry name" value="RALGAPB"/>
</dbReference>
<dbReference type="EMBL" id="KV926417">
    <property type="protein sequence ID" value="PIO35411.1"/>
    <property type="molecule type" value="Genomic_DNA"/>
</dbReference>
<proteinExistence type="predicted"/>
<evidence type="ECO:0000313" key="2">
    <source>
        <dbReference type="Proteomes" id="UP000228934"/>
    </source>
</evidence>
<name>A0A2G9S7H6_AQUCT</name>
<reference evidence="2" key="1">
    <citation type="journal article" date="2017" name="Nat. Commun.">
        <title>The North American bullfrog draft genome provides insight into hormonal regulation of long noncoding RNA.</title>
        <authorList>
            <person name="Hammond S.A."/>
            <person name="Warren R.L."/>
            <person name="Vandervalk B.P."/>
            <person name="Kucuk E."/>
            <person name="Khan H."/>
            <person name="Gibb E.A."/>
            <person name="Pandoh P."/>
            <person name="Kirk H."/>
            <person name="Zhao Y."/>
            <person name="Jones M."/>
            <person name="Mungall A.J."/>
            <person name="Coope R."/>
            <person name="Pleasance S."/>
            <person name="Moore R.A."/>
            <person name="Holt R.A."/>
            <person name="Round J.M."/>
            <person name="Ohora S."/>
            <person name="Walle B.V."/>
            <person name="Veldhoen N."/>
            <person name="Helbing C.C."/>
            <person name="Birol I."/>
        </authorList>
    </citation>
    <scope>NUCLEOTIDE SEQUENCE [LARGE SCALE GENOMIC DNA]</scope>
</reference>
<dbReference type="AlphaFoldDB" id="A0A2G9S7H6"/>
<sequence length="94" mass="10655">MRSIHLVTQRLNAQWRPDMSISLAALELLSGLAKVKVNIDSADRKRAVSSICLYIVYQCSRPAPHHSRDLHSMIVAAFQCLSVWLTEHPDMLNE</sequence>
<keyword evidence="2" id="KW-1185">Reference proteome</keyword>